<dbReference type="AlphaFoldDB" id="A0A316JCM7"/>
<protein>
    <submittedName>
        <fullName evidence="1">Uncharacterized protein</fullName>
    </submittedName>
</protein>
<accession>A0A316JCM7</accession>
<reference evidence="1 2" key="1">
    <citation type="submission" date="2018-05" db="EMBL/GenBank/DDBJ databases">
        <title>Comparative genomic sequence analysis between strain HN4 and CCM 8460T (Falsochrobactrum ovis) will provide more evidence to prove that HN4 is a new species of Falsochrobactrum.</title>
        <authorList>
            <person name="Lyu W."/>
            <person name="Sun L."/>
            <person name="Yao L."/>
        </authorList>
    </citation>
    <scope>NUCLEOTIDE SEQUENCE [LARGE SCALE GENOMIC DNA]</scope>
    <source>
        <strain evidence="1 2">HN4</strain>
    </source>
</reference>
<proteinExistence type="predicted"/>
<dbReference type="EMBL" id="QGDB01000001">
    <property type="protein sequence ID" value="PWL19038.1"/>
    <property type="molecule type" value="Genomic_DNA"/>
</dbReference>
<keyword evidence="2" id="KW-1185">Reference proteome</keyword>
<comment type="caution">
    <text evidence="1">The sequence shown here is derived from an EMBL/GenBank/DDBJ whole genome shotgun (WGS) entry which is preliminary data.</text>
</comment>
<gene>
    <name evidence="1" type="ORF">DKP76_00180</name>
</gene>
<sequence>MKTAKGDERREARVRLAFRLQMKHAIEAAQIAEVLGLSEKGYRDRIRRLQLETDSRNMPSATEYALQRLQAELRKLIEGEELPDKSKAEALMALARAVKTVGELASETGSSSDEGERGAVVSLSELRQVLARIDRRIEELAQRRAREILGGGLDAKTDISGGKRMADKGA</sequence>
<name>A0A316JCM7_9HYPH</name>
<dbReference type="OrthoDB" id="8447033at2"/>
<dbReference type="Proteomes" id="UP000245865">
    <property type="component" value="Unassembled WGS sequence"/>
</dbReference>
<dbReference type="RefSeq" id="WP_109704431.1">
    <property type="nucleotide sequence ID" value="NZ_QGDB01000001.1"/>
</dbReference>
<organism evidence="1 2">
    <name type="scientific">Falsochrobactrum shanghaiense</name>
    <dbReference type="NCBI Taxonomy" id="2201899"/>
    <lineage>
        <taxon>Bacteria</taxon>
        <taxon>Pseudomonadati</taxon>
        <taxon>Pseudomonadota</taxon>
        <taxon>Alphaproteobacteria</taxon>
        <taxon>Hyphomicrobiales</taxon>
        <taxon>Brucellaceae</taxon>
        <taxon>Falsochrobactrum</taxon>
    </lineage>
</organism>
<evidence type="ECO:0000313" key="1">
    <source>
        <dbReference type="EMBL" id="PWL19038.1"/>
    </source>
</evidence>
<evidence type="ECO:0000313" key="2">
    <source>
        <dbReference type="Proteomes" id="UP000245865"/>
    </source>
</evidence>